<evidence type="ECO:0000313" key="3">
    <source>
        <dbReference type="Proteomes" id="UP000324308"/>
    </source>
</evidence>
<keyword evidence="3" id="KW-1185">Reference proteome</keyword>
<geneLocation type="plasmid" evidence="2 3">
    <name>unnamed2</name>
</geneLocation>
<keyword evidence="2" id="KW-0614">Plasmid</keyword>
<protein>
    <recommendedName>
        <fullName evidence="4">CopG family transcriptional regulator</fullName>
    </recommendedName>
</protein>
<dbReference type="RefSeq" id="WP_150157868.1">
    <property type="nucleotide sequence ID" value="NZ_CP043961.1"/>
</dbReference>
<dbReference type="EMBL" id="CP043961">
    <property type="protein sequence ID" value="QER90597.1"/>
    <property type="molecule type" value="Genomic_DNA"/>
</dbReference>
<feature type="region of interest" description="Disordered" evidence="1">
    <location>
        <begin position="1"/>
        <end position="21"/>
    </location>
</feature>
<gene>
    <name evidence="2" type="ORF">F3L20_33800</name>
</gene>
<sequence>MTDEPKPKRRGRPKKEENVRMRPLNVEVPEDLQLHRRGTLCKLDTGMSLKEQVAAAYDEWLTRKGYSKPTDET</sequence>
<organism evidence="2 3">
    <name type="scientific">Streptomyces tendae</name>
    <dbReference type="NCBI Taxonomy" id="1932"/>
    <lineage>
        <taxon>Bacteria</taxon>
        <taxon>Bacillati</taxon>
        <taxon>Actinomycetota</taxon>
        <taxon>Actinomycetes</taxon>
        <taxon>Kitasatosporales</taxon>
        <taxon>Streptomycetaceae</taxon>
        <taxon>Streptomyces</taxon>
    </lineage>
</organism>
<evidence type="ECO:0000313" key="2">
    <source>
        <dbReference type="EMBL" id="QER90597.1"/>
    </source>
</evidence>
<proteinExistence type="predicted"/>
<evidence type="ECO:0008006" key="4">
    <source>
        <dbReference type="Google" id="ProtNLM"/>
    </source>
</evidence>
<evidence type="ECO:0000256" key="1">
    <source>
        <dbReference type="SAM" id="MobiDB-lite"/>
    </source>
</evidence>
<accession>A0ABX6A2L5</accession>
<reference evidence="2 3" key="1">
    <citation type="submission" date="2019-09" db="EMBL/GenBank/DDBJ databases">
        <title>Draft genome sequence of the Ebosin-producing strain Streptomyces sp. 139.</title>
        <authorList>
            <person name="Ai L."/>
            <person name="Geng M."/>
            <person name="Ma M."/>
            <person name="Bai L."/>
        </authorList>
    </citation>
    <scope>NUCLEOTIDE SEQUENCE [LARGE SCALE GENOMIC DNA]</scope>
    <source>
        <strain evidence="2 3">139</strain>
        <plasmid evidence="2 3">unnamed2</plasmid>
    </source>
</reference>
<name>A0ABX6A2L5_STRTE</name>
<dbReference type="Proteomes" id="UP000324308">
    <property type="component" value="Plasmid unnamed2"/>
</dbReference>